<dbReference type="AlphaFoldDB" id="A0A943I5E8"/>
<dbReference type="SFLD" id="SFLDG01129">
    <property type="entry name" value="C1.5:_HAD__Beta-PGM__Phosphata"/>
    <property type="match status" value="1"/>
</dbReference>
<dbReference type="Proteomes" id="UP000754226">
    <property type="component" value="Unassembled WGS sequence"/>
</dbReference>
<dbReference type="InterPro" id="IPR041492">
    <property type="entry name" value="HAD_2"/>
</dbReference>
<reference evidence="1" key="1">
    <citation type="submission" date="2021-02" db="EMBL/GenBank/DDBJ databases">
        <title>Infant gut strain persistence is associated with maternal origin, phylogeny, and functional potential including surface adhesion and iron acquisition.</title>
        <authorList>
            <person name="Lou Y.C."/>
        </authorList>
    </citation>
    <scope>NUCLEOTIDE SEQUENCE</scope>
    <source>
        <strain evidence="1">L3_106_000M1_dasL3_106_000M1_concoct_15</strain>
    </source>
</reference>
<dbReference type="InterPro" id="IPR023198">
    <property type="entry name" value="PGP-like_dom2"/>
</dbReference>
<dbReference type="SFLD" id="SFLDS00003">
    <property type="entry name" value="Haloacid_Dehalogenase"/>
    <property type="match status" value="1"/>
</dbReference>
<proteinExistence type="predicted"/>
<dbReference type="InterPro" id="IPR036412">
    <property type="entry name" value="HAD-like_sf"/>
</dbReference>
<dbReference type="GO" id="GO:0005829">
    <property type="term" value="C:cytosol"/>
    <property type="evidence" value="ECO:0007669"/>
    <property type="project" value="TreeGrafter"/>
</dbReference>
<dbReference type="GO" id="GO:0006281">
    <property type="term" value="P:DNA repair"/>
    <property type="evidence" value="ECO:0007669"/>
    <property type="project" value="TreeGrafter"/>
</dbReference>
<dbReference type="InterPro" id="IPR050155">
    <property type="entry name" value="HAD-like_hydrolase_sf"/>
</dbReference>
<dbReference type="Gene3D" id="3.40.50.1000">
    <property type="entry name" value="HAD superfamily/HAD-like"/>
    <property type="match status" value="1"/>
</dbReference>
<dbReference type="PANTHER" id="PTHR43434">
    <property type="entry name" value="PHOSPHOGLYCOLATE PHOSPHATASE"/>
    <property type="match status" value="1"/>
</dbReference>
<dbReference type="Gene3D" id="1.10.150.240">
    <property type="entry name" value="Putative phosphatase, domain 2"/>
    <property type="match status" value="1"/>
</dbReference>
<dbReference type="Pfam" id="PF13419">
    <property type="entry name" value="HAD_2"/>
    <property type="match status" value="1"/>
</dbReference>
<name>A0A943I5E8_9FIRM</name>
<evidence type="ECO:0000313" key="1">
    <source>
        <dbReference type="EMBL" id="MBS5519698.1"/>
    </source>
</evidence>
<comment type="caution">
    <text evidence="1">The sequence shown here is derived from an EMBL/GenBank/DDBJ whole genome shotgun (WGS) entry which is preliminary data.</text>
</comment>
<sequence>MTISGILFDFDGTLANTTPLILHCFHQTFSHFYGKVPPDDEILTTFGLPMPQAMLQLSGGDKALLDELLTYYRTYQLSVHDEMIRPFPSVLSGCQRLKEKGIRSIIVTSKTNETCERGLRCLGLSPYIEGVIGVRDTSRHKPDPEPSLLALKKLGLSGEECLCVGDSPYDLLSGMRAGCCASVKVGWSCFDSLRFQQEIEPNYTIASLPELLPIIESLNHKR</sequence>
<dbReference type="EMBL" id="JAGZCZ010000005">
    <property type="protein sequence ID" value="MBS5519698.1"/>
    <property type="molecule type" value="Genomic_DNA"/>
</dbReference>
<accession>A0A943I5E8</accession>
<dbReference type="SUPFAM" id="SSF56784">
    <property type="entry name" value="HAD-like"/>
    <property type="match status" value="1"/>
</dbReference>
<dbReference type="PANTHER" id="PTHR43434:SF26">
    <property type="entry name" value="PYROPHOSPHATASE PPAX"/>
    <property type="match status" value="1"/>
</dbReference>
<evidence type="ECO:0000313" key="2">
    <source>
        <dbReference type="Proteomes" id="UP000754226"/>
    </source>
</evidence>
<dbReference type="GO" id="GO:0008967">
    <property type="term" value="F:phosphoglycolate phosphatase activity"/>
    <property type="evidence" value="ECO:0007669"/>
    <property type="project" value="TreeGrafter"/>
</dbReference>
<keyword evidence="1" id="KW-0378">Hydrolase</keyword>
<protein>
    <submittedName>
        <fullName evidence="1">HAD hydrolase-like protein</fullName>
    </submittedName>
</protein>
<dbReference type="InterPro" id="IPR023214">
    <property type="entry name" value="HAD_sf"/>
</dbReference>
<organism evidence="1 2">
    <name type="scientific">Acidaminococcus intestini</name>
    <dbReference type="NCBI Taxonomy" id="187327"/>
    <lineage>
        <taxon>Bacteria</taxon>
        <taxon>Bacillati</taxon>
        <taxon>Bacillota</taxon>
        <taxon>Negativicutes</taxon>
        <taxon>Acidaminococcales</taxon>
        <taxon>Acidaminococcaceae</taxon>
        <taxon>Acidaminococcus</taxon>
    </lineage>
</organism>
<gene>
    <name evidence="1" type="ORF">KHX13_05120</name>
</gene>